<dbReference type="InterPro" id="IPR036770">
    <property type="entry name" value="Ankyrin_rpt-contain_sf"/>
</dbReference>
<accession>A0ABD1IP69</accession>
<dbReference type="Gene3D" id="1.25.40.20">
    <property type="entry name" value="Ankyrin repeat-containing domain"/>
    <property type="match status" value="1"/>
</dbReference>
<dbReference type="InterPro" id="IPR002110">
    <property type="entry name" value="Ankyrin_rpt"/>
</dbReference>
<dbReference type="AlphaFoldDB" id="A0ABD1IP69"/>
<evidence type="ECO:0000256" key="3">
    <source>
        <dbReference type="PROSITE-ProRule" id="PRU00023"/>
    </source>
</evidence>
<dbReference type="PROSITE" id="PS50088">
    <property type="entry name" value="ANK_REPEAT"/>
    <property type="match status" value="1"/>
</dbReference>
<proteinExistence type="predicted"/>
<dbReference type="SUPFAM" id="SSF48403">
    <property type="entry name" value="Ankyrin repeat"/>
    <property type="match status" value="1"/>
</dbReference>
<evidence type="ECO:0000313" key="5">
    <source>
        <dbReference type="EMBL" id="KAL2076419.1"/>
    </source>
</evidence>
<organism evidence="5 6">
    <name type="scientific">Coilia grayii</name>
    <name type="common">Gray's grenadier anchovy</name>
    <dbReference type="NCBI Taxonomy" id="363190"/>
    <lineage>
        <taxon>Eukaryota</taxon>
        <taxon>Metazoa</taxon>
        <taxon>Chordata</taxon>
        <taxon>Craniata</taxon>
        <taxon>Vertebrata</taxon>
        <taxon>Euteleostomi</taxon>
        <taxon>Actinopterygii</taxon>
        <taxon>Neopterygii</taxon>
        <taxon>Teleostei</taxon>
        <taxon>Clupei</taxon>
        <taxon>Clupeiformes</taxon>
        <taxon>Clupeoidei</taxon>
        <taxon>Engraulidae</taxon>
        <taxon>Coilinae</taxon>
        <taxon>Coilia</taxon>
    </lineage>
</organism>
<dbReference type="Pfam" id="PF13637">
    <property type="entry name" value="Ank_4"/>
    <property type="match status" value="1"/>
</dbReference>
<dbReference type="PROSITE" id="PS50297">
    <property type="entry name" value="ANK_REP_REGION"/>
    <property type="match status" value="1"/>
</dbReference>
<dbReference type="Proteomes" id="UP001591681">
    <property type="component" value="Unassembled WGS sequence"/>
</dbReference>
<dbReference type="InterPro" id="IPR033635">
    <property type="entry name" value="ANKS1/Caskin"/>
</dbReference>
<reference evidence="5 6" key="1">
    <citation type="submission" date="2024-09" db="EMBL/GenBank/DDBJ databases">
        <title>A chromosome-level genome assembly of Gray's grenadier anchovy, Coilia grayii.</title>
        <authorList>
            <person name="Fu Z."/>
        </authorList>
    </citation>
    <scope>NUCLEOTIDE SEQUENCE [LARGE SCALE GENOMIC DNA]</scope>
    <source>
        <strain evidence="5">G4</strain>
        <tissue evidence="5">Muscle</tissue>
    </source>
</reference>
<keyword evidence="6" id="KW-1185">Reference proteome</keyword>
<evidence type="ECO:0000256" key="2">
    <source>
        <dbReference type="ARBA" id="ARBA00023043"/>
    </source>
</evidence>
<name>A0ABD1IP69_9TELE</name>
<feature type="repeat" description="ANK" evidence="3">
    <location>
        <begin position="2"/>
        <end position="34"/>
    </location>
</feature>
<feature type="region of interest" description="Disordered" evidence="4">
    <location>
        <begin position="42"/>
        <end position="61"/>
    </location>
</feature>
<evidence type="ECO:0000313" key="6">
    <source>
        <dbReference type="Proteomes" id="UP001591681"/>
    </source>
</evidence>
<feature type="non-terminal residue" evidence="5">
    <location>
        <position position="1"/>
    </location>
</feature>
<dbReference type="PANTHER" id="PTHR24174">
    <property type="entry name" value="ANKYRIN REPEAT AND STERILE ALPHA MOTIF DOMAIN-CONTAINING PROTEIN 1"/>
    <property type="match status" value="1"/>
</dbReference>
<comment type="caution">
    <text evidence="5">The sequence shown here is derived from an EMBL/GenBank/DDBJ whole genome shotgun (WGS) entry which is preliminary data.</text>
</comment>
<evidence type="ECO:0000256" key="1">
    <source>
        <dbReference type="ARBA" id="ARBA00022737"/>
    </source>
</evidence>
<dbReference type="SMART" id="SM00248">
    <property type="entry name" value="ANK"/>
    <property type="match status" value="1"/>
</dbReference>
<evidence type="ECO:0008006" key="7">
    <source>
        <dbReference type="Google" id="ProtNLM"/>
    </source>
</evidence>
<gene>
    <name evidence="5" type="ORF">ACEWY4_027984</name>
</gene>
<dbReference type="PANTHER" id="PTHR24174:SF3">
    <property type="entry name" value="ANKYRIN REPEAT AND STERILE ALPHA MOTIF DOMAIN-CONTAINING PROTEIN 1B"/>
    <property type="match status" value="1"/>
</dbReference>
<keyword evidence="2 3" id="KW-0040">ANK repeat</keyword>
<evidence type="ECO:0000256" key="4">
    <source>
        <dbReference type="SAM" id="MobiDB-lite"/>
    </source>
</evidence>
<sequence>TEKGSALHEAALFGKIDVVRLLLDSGIDVNIRDYQGRTALDILREHPPRNHNRSPDSYKTT</sequence>
<keyword evidence="1" id="KW-0677">Repeat</keyword>
<dbReference type="EMBL" id="JBHFQA010000376">
    <property type="protein sequence ID" value="KAL2076419.1"/>
    <property type="molecule type" value="Genomic_DNA"/>
</dbReference>
<protein>
    <recommendedName>
        <fullName evidence="7">Ankyrin</fullName>
    </recommendedName>
</protein>